<organism evidence="1 2">
    <name type="scientific">Protopolystoma xenopodis</name>
    <dbReference type="NCBI Taxonomy" id="117903"/>
    <lineage>
        <taxon>Eukaryota</taxon>
        <taxon>Metazoa</taxon>
        <taxon>Spiralia</taxon>
        <taxon>Lophotrochozoa</taxon>
        <taxon>Platyhelminthes</taxon>
        <taxon>Monogenea</taxon>
        <taxon>Polyopisthocotylea</taxon>
        <taxon>Polystomatidea</taxon>
        <taxon>Polystomatidae</taxon>
        <taxon>Protopolystoma</taxon>
    </lineage>
</organism>
<sequence>MTDNRIESLLSSTGEPMFVKSRLPSLQRLELRGNQLLTTQGLEKMDHLVELYLAANMIKRLDGIDQLFCLTRLHLRDNQITNLDGFSQKMVLLEYINLRLQDYF</sequence>
<dbReference type="Proteomes" id="UP000784294">
    <property type="component" value="Unassembled WGS sequence"/>
</dbReference>
<dbReference type="EMBL" id="CAAALY010104250">
    <property type="protein sequence ID" value="VEL29563.1"/>
    <property type="molecule type" value="Genomic_DNA"/>
</dbReference>
<keyword evidence="2" id="KW-1185">Reference proteome</keyword>
<dbReference type="Gene3D" id="3.80.10.10">
    <property type="entry name" value="Ribonuclease Inhibitor"/>
    <property type="match status" value="1"/>
</dbReference>
<evidence type="ECO:0000313" key="2">
    <source>
        <dbReference type="Proteomes" id="UP000784294"/>
    </source>
</evidence>
<name>A0A3S5CKV9_9PLAT</name>
<reference evidence="1" key="1">
    <citation type="submission" date="2018-11" db="EMBL/GenBank/DDBJ databases">
        <authorList>
            <consortium name="Pathogen Informatics"/>
        </authorList>
    </citation>
    <scope>NUCLEOTIDE SEQUENCE</scope>
</reference>
<dbReference type="InterPro" id="IPR042655">
    <property type="entry name" value="LRC72"/>
</dbReference>
<evidence type="ECO:0000313" key="1">
    <source>
        <dbReference type="EMBL" id="VEL29563.1"/>
    </source>
</evidence>
<dbReference type="SUPFAM" id="SSF52075">
    <property type="entry name" value="Outer arm dynein light chain 1"/>
    <property type="match status" value="1"/>
</dbReference>
<protein>
    <submittedName>
        <fullName evidence="1">Uncharacterized protein</fullName>
    </submittedName>
</protein>
<gene>
    <name evidence="1" type="ORF">PXEA_LOCUS23003</name>
</gene>
<dbReference type="InterPro" id="IPR001611">
    <property type="entry name" value="Leu-rich_rpt"/>
</dbReference>
<dbReference type="PANTHER" id="PTHR46759">
    <property type="entry name" value="LEUCINE-RICH REPEAT-CONTAINING PROTEIN 72"/>
    <property type="match status" value="1"/>
</dbReference>
<dbReference type="SMART" id="SM00365">
    <property type="entry name" value="LRR_SD22"/>
    <property type="match status" value="3"/>
</dbReference>
<dbReference type="PANTHER" id="PTHR46759:SF1">
    <property type="entry name" value="LEUCINE-RICH REPEAT-CONTAINING PROTEIN 72"/>
    <property type="match status" value="1"/>
</dbReference>
<comment type="caution">
    <text evidence="1">The sequence shown here is derived from an EMBL/GenBank/DDBJ whole genome shotgun (WGS) entry which is preliminary data.</text>
</comment>
<dbReference type="PROSITE" id="PS51450">
    <property type="entry name" value="LRR"/>
    <property type="match status" value="1"/>
</dbReference>
<dbReference type="InterPro" id="IPR032675">
    <property type="entry name" value="LRR_dom_sf"/>
</dbReference>
<dbReference type="OrthoDB" id="271226at2759"/>
<accession>A0A3S5CKV9</accession>
<dbReference type="Pfam" id="PF13516">
    <property type="entry name" value="LRR_6"/>
    <property type="match status" value="2"/>
</dbReference>
<proteinExistence type="predicted"/>
<dbReference type="AlphaFoldDB" id="A0A3S5CKV9"/>